<sequence length="331" mass="35867">MTTQPVADTVAFWDLDVGTERQAAPVSDSIQPLIHTSGTVDIGIFDEQKDIRTPVNEADAKPGGKYYCLLPWPPPLPSQRPILLLRPQQIRRLTLTSDAVAIVKLFIRFDASETWTTATAWLYKADVLVTAAHCIFSHGQQATCVKAYIGYTAGPAGHRFVKRSAVPVQWMDRQTEQHDMAFLQLDSPFQNVVPISCDTPEISARQHLTVVGYPADVRARGVPGGEMATSKEASTSLFFSQGGLKLTTVFAEVGFSGAPVIRDSDFTAVGVHIRGGSFNSAAVIGGPYGIRAQAFQAVLEMLEGGGGVNSGFQVEVDHARGWLKYVHVPRS</sequence>
<gene>
    <name evidence="7" type="ORF">MHUMG1_04952</name>
</gene>
<evidence type="ECO:0000256" key="4">
    <source>
        <dbReference type="ARBA" id="ARBA00022801"/>
    </source>
</evidence>
<evidence type="ECO:0000313" key="7">
    <source>
        <dbReference type="EMBL" id="KAH0597573.1"/>
    </source>
</evidence>
<keyword evidence="2 6" id="KW-0645">Protease</keyword>
<dbReference type="GO" id="GO:0006508">
    <property type="term" value="P:proteolysis"/>
    <property type="evidence" value="ECO:0007669"/>
    <property type="project" value="UniProtKB-KW"/>
</dbReference>
<dbReference type="GO" id="GO:0008236">
    <property type="term" value="F:serine-type peptidase activity"/>
    <property type="evidence" value="ECO:0007669"/>
    <property type="project" value="UniProtKB-KW"/>
</dbReference>
<dbReference type="EC" id="3.4.21.-" evidence="6"/>
<keyword evidence="4 6" id="KW-0378">Hydrolase</keyword>
<evidence type="ECO:0000256" key="1">
    <source>
        <dbReference type="ARBA" id="ARBA00008764"/>
    </source>
</evidence>
<accession>A0A9P8S8M8</accession>
<evidence type="ECO:0000256" key="3">
    <source>
        <dbReference type="ARBA" id="ARBA00022729"/>
    </source>
</evidence>
<dbReference type="InterPro" id="IPR009003">
    <property type="entry name" value="Peptidase_S1_PA"/>
</dbReference>
<dbReference type="Proteomes" id="UP000764110">
    <property type="component" value="Unassembled WGS sequence"/>
</dbReference>
<evidence type="ECO:0000256" key="6">
    <source>
        <dbReference type="RuleBase" id="RU004296"/>
    </source>
</evidence>
<organism evidence="7 8">
    <name type="scientific">Metarhizium humberi</name>
    <dbReference type="NCBI Taxonomy" id="2596975"/>
    <lineage>
        <taxon>Eukaryota</taxon>
        <taxon>Fungi</taxon>
        <taxon>Dikarya</taxon>
        <taxon>Ascomycota</taxon>
        <taxon>Pezizomycotina</taxon>
        <taxon>Sordariomycetes</taxon>
        <taxon>Hypocreomycetidae</taxon>
        <taxon>Hypocreales</taxon>
        <taxon>Clavicipitaceae</taxon>
        <taxon>Metarhizium</taxon>
    </lineage>
</organism>
<dbReference type="InterPro" id="IPR050966">
    <property type="entry name" value="Glutamyl_endopeptidase"/>
</dbReference>
<evidence type="ECO:0000313" key="8">
    <source>
        <dbReference type="Proteomes" id="UP000764110"/>
    </source>
</evidence>
<dbReference type="AlphaFoldDB" id="A0A9P8S8M8"/>
<keyword evidence="3" id="KW-0732">Signal</keyword>
<dbReference type="InterPro" id="IPR043504">
    <property type="entry name" value="Peptidase_S1_PA_chymotrypsin"/>
</dbReference>
<dbReference type="PANTHER" id="PTHR15462">
    <property type="entry name" value="SERINE PROTEASE"/>
    <property type="match status" value="1"/>
</dbReference>
<keyword evidence="5 6" id="KW-0720">Serine protease</keyword>
<reference evidence="7 8" key="1">
    <citation type="submission" date="2020-07" db="EMBL/GenBank/DDBJ databases">
        <title>Metarhizium humberi genome.</title>
        <authorList>
            <person name="Lysoe E."/>
        </authorList>
    </citation>
    <scope>NUCLEOTIDE SEQUENCE [LARGE SCALE GENOMIC DNA]</scope>
    <source>
        <strain evidence="7 8">ESALQ1638</strain>
    </source>
</reference>
<comment type="caution">
    <text evidence="7">The sequence shown here is derived from an EMBL/GenBank/DDBJ whole genome shotgun (WGS) entry which is preliminary data.</text>
</comment>
<evidence type="ECO:0000256" key="2">
    <source>
        <dbReference type="ARBA" id="ARBA00022670"/>
    </source>
</evidence>
<dbReference type="Pfam" id="PF13365">
    <property type="entry name" value="Trypsin_2"/>
    <property type="match status" value="1"/>
</dbReference>
<dbReference type="PANTHER" id="PTHR15462:SF8">
    <property type="entry name" value="SERINE PROTEASE"/>
    <property type="match status" value="1"/>
</dbReference>
<name>A0A9P8S8M8_9HYPO</name>
<evidence type="ECO:0000256" key="5">
    <source>
        <dbReference type="ARBA" id="ARBA00022825"/>
    </source>
</evidence>
<keyword evidence="8" id="KW-1185">Reference proteome</keyword>
<dbReference type="InterPro" id="IPR008256">
    <property type="entry name" value="Peptidase_S1B"/>
</dbReference>
<protein>
    <recommendedName>
        <fullName evidence="6">Serine protease</fullName>
        <ecNumber evidence="6">3.4.21.-</ecNumber>
    </recommendedName>
</protein>
<dbReference type="Gene3D" id="2.40.10.10">
    <property type="entry name" value="Trypsin-like serine proteases"/>
    <property type="match status" value="2"/>
</dbReference>
<proteinExistence type="inferred from homology"/>
<dbReference type="SUPFAM" id="SSF50494">
    <property type="entry name" value="Trypsin-like serine proteases"/>
    <property type="match status" value="1"/>
</dbReference>
<dbReference type="EMBL" id="JACEFI010000007">
    <property type="protein sequence ID" value="KAH0597573.1"/>
    <property type="molecule type" value="Genomic_DNA"/>
</dbReference>
<comment type="similarity">
    <text evidence="1 6">Belongs to the peptidase S1B family.</text>
</comment>
<dbReference type="PRINTS" id="PR00839">
    <property type="entry name" value="V8PROTEASE"/>
</dbReference>